<keyword evidence="3" id="KW-1185">Reference proteome</keyword>
<feature type="compositionally biased region" description="Polar residues" evidence="1">
    <location>
        <begin position="1"/>
        <end position="17"/>
    </location>
</feature>
<dbReference type="OrthoDB" id="5332316at2759"/>
<gene>
    <name evidence="2" type="ORF">P280DRAFT_391196</name>
</gene>
<evidence type="ECO:0000256" key="1">
    <source>
        <dbReference type="SAM" id="MobiDB-lite"/>
    </source>
</evidence>
<organism evidence="2 3">
    <name type="scientific">Massarina eburnea CBS 473.64</name>
    <dbReference type="NCBI Taxonomy" id="1395130"/>
    <lineage>
        <taxon>Eukaryota</taxon>
        <taxon>Fungi</taxon>
        <taxon>Dikarya</taxon>
        <taxon>Ascomycota</taxon>
        <taxon>Pezizomycotina</taxon>
        <taxon>Dothideomycetes</taxon>
        <taxon>Pleosporomycetidae</taxon>
        <taxon>Pleosporales</taxon>
        <taxon>Massarineae</taxon>
        <taxon>Massarinaceae</taxon>
        <taxon>Massarina</taxon>
    </lineage>
</organism>
<protein>
    <submittedName>
        <fullName evidence="2">Uncharacterized protein</fullName>
    </submittedName>
</protein>
<feature type="region of interest" description="Disordered" evidence="1">
    <location>
        <begin position="1"/>
        <end position="40"/>
    </location>
</feature>
<name>A0A6A6SD18_9PLEO</name>
<accession>A0A6A6SD18</accession>
<sequence>MRASEQSNSTDLSSNENGVAVSAPALSTSSTPASSEVSEQSLLEELFPEASNYIQPHYTTRNPYPKLDLPSHSPVIRKTLIDPKKTERERYIEMFQTRSENLTTLQFLYCSTELTEMDFRRIIPKGRHIDSWAAEGEFIRVIPGRDPLSLERLPFYYLVFRTPESALAYQRNAARLHKLCQLYHPNDILSALPPPKGFLEDGEDIAQATSSYLLRPTGAPLILNLVMQPYNPALRTLLTDGGYKPIVPSVHPTTKKPVFKVLMRIDGYEPLPADLYRIIRQDAYRRGLTWPLSMGEKSISRLRDVVNLRAKFLPVSSSSPRAANPSRYKTDREDDPNTAFPDSSEGEEGADREAKEMNQLIMNRVYNRWVITFDEEEAAKRFARLWNRKILPRREGEKMVPWKDTEGVRTCSVEYLW</sequence>
<feature type="region of interest" description="Disordered" evidence="1">
    <location>
        <begin position="316"/>
        <end position="352"/>
    </location>
</feature>
<dbReference type="Proteomes" id="UP000799753">
    <property type="component" value="Unassembled WGS sequence"/>
</dbReference>
<feature type="compositionally biased region" description="Low complexity" evidence="1">
    <location>
        <begin position="316"/>
        <end position="327"/>
    </location>
</feature>
<dbReference type="AlphaFoldDB" id="A0A6A6SD18"/>
<reference evidence="2" key="1">
    <citation type="journal article" date="2020" name="Stud. Mycol.">
        <title>101 Dothideomycetes genomes: a test case for predicting lifestyles and emergence of pathogens.</title>
        <authorList>
            <person name="Haridas S."/>
            <person name="Albert R."/>
            <person name="Binder M."/>
            <person name="Bloem J."/>
            <person name="Labutti K."/>
            <person name="Salamov A."/>
            <person name="Andreopoulos B."/>
            <person name="Baker S."/>
            <person name="Barry K."/>
            <person name="Bills G."/>
            <person name="Bluhm B."/>
            <person name="Cannon C."/>
            <person name="Castanera R."/>
            <person name="Culley D."/>
            <person name="Daum C."/>
            <person name="Ezra D."/>
            <person name="Gonzalez J."/>
            <person name="Henrissat B."/>
            <person name="Kuo A."/>
            <person name="Liang C."/>
            <person name="Lipzen A."/>
            <person name="Lutzoni F."/>
            <person name="Magnuson J."/>
            <person name="Mondo S."/>
            <person name="Nolan M."/>
            <person name="Ohm R."/>
            <person name="Pangilinan J."/>
            <person name="Park H.-J."/>
            <person name="Ramirez L."/>
            <person name="Alfaro M."/>
            <person name="Sun H."/>
            <person name="Tritt A."/>
            <person name="Yoshinaga Y."/>
            <person name="Zwiers L.-H."/>
            <person name="Turgeon B."/>
            <person name="Goodwin S."/>
            <person name="Spatafora J."/>
            <person name="Crous P."/>
            <person name="Grigoriev I."/>
        </authorList>
    </citation>
    <scope>NUCLEOTIDE SEQUENCE</scope>
    <source>
        <strain evidence="2">CBS 473.64</strain>
    </source>
</reference>
<feature type="compositionally biased region" description="Low complexity" evidence="1">
    <location>
        <begin position="20"/>
        <end position="40"/>
    </location>
</feature>
<evidence type="ECO:0000313" key="2">
    <source>
        <dbReference type="EMBL" id="KAF2644761.1"/>
    </source>
</evidence>
<proteinExistence type="predicted"/>
<evidence type="ECO:0000313" key="3">
    <source>
        <dbReference type="Proteomes" id="UP000799753"/>
    </source>
</evidence>
<dbReference type="EMBL" id="MU006778">
    <property type="protein sequence ID" value="KAF2644761.1"/>
    <property type="molecule type" value="Genomic_DNA"/>
</dbReference>